<evidence type="ECO:0000313" key="1">
    <source>
        <dbReference type="EMBL" id="AFK72057.1"/>
    </source>
</evidence>
<gene>
    <name evidence="1" type="ORF">YSA_09741</name>
</gene>
<dbReference type="HOGENOM" id="CLU_3375424_0_0_6"/>
<dbReference type="KEGG" id="ppi:YSA_09741"/>
<name>I3V2T6_PSEPU</name>
<proteinExistence type="predicted"/>
<evidence type="ECO:0000313" key="2">
    <source>
        <dbReference type="Proteomes" id="UP000005268"/>
    </source>
</evidence>
<reference evidence="1 2" key="1">
    <citation type="journal article" date="2012" name="J. Bacteriol.">
        <title>Complete Genome Sequence of the Naphthalene-Degrading Pseudomonas putida Strain ND6.</title>
        <authorList>
            <person name="Li S."/>
            <person name="Zhao H."/>
            <person name="Li Y."/>
            <person name="Niu S."/>
            <person name="Cai B."/>
        </authorList>
    </citation>
    <scope>NUCLEOTIDE SEQUENCE [LARGE SCALE GENOMIC DNA]</scope>
    <source>
        <strain evidence="1 2">ND6</strain>
    </source>
</reference>
<protein>
    <submittedName>
        <fullName evidence="1">Uncharacterized protein</fullName>
    </submittedName>
</protein>
<accession>I3V2T6</accession>
<dbReference type="EMBL" id="CP003588">
    <property type="protein sequence ID" value="AFK72057.1"/>
    <property type="molecule type" value="Genomic_DNA"/>
</dbReference>
<dbReference type="Proteomes" id="UP000005268">
    <property type="component" value="Chromosome"/>
</dbReference>
<sequence length="34" mass="3704">MTSKRALPAIIDVEPCRPLSLNSMQAIVHSPATR</sequence>
<dbReference type="AlphaFoldDB" id="I3V2T6"/>
<organism evidence="1 2">
    <name type="scientific">Pseudomonas putida ND6</name>
    <dbReference type="NCBI Taxonomy" id="231023"/>
    <lineage>
        <taxon>Bacteria</taxon>
        <taxon>Pseudomonadati</taxon>
        <taxon>Pseudomonadota</taxon>
        <taxon>Gammaproteobacteria</taxon>
        <taxon>Pseudomonadales</taxon>
        <taxon>Pseudomonadaceae</taxon>
        <taxon>Pseudomonas</taxon>
    </lineage>
</organism>